<dbReference type="GO" id="GO:0005634">
    <property type="term" value="C:nucleus"/>
    <property type="evidence" value="ECO:0007669"/>
    <property type="project" value="UniProtKB-SubCell"/>
</dbReference>
<evidence type="ECO:0000256" key="7">
    <source>
        <dbReference type="ARBA" id="ARBA00023027"/>
    </source>
</evidence>
<evidence type="ECO:0000256" key="3">
    <source>
        <dbReference type="ARBA" id="ARBA00011738"/>
    </source>
</evidence>
<dbReference type="PANTHER" id="PTHR48099">
    <property type="entry name" value="C-1-TETRAHYDROFOLATE SYNTHASE, CYTOPLASMIC-RELATED"/>
    <property type="match status" value="1"/>
</dbReference>
<protein>
    <recommendedName>
        <fullName evidence="10">Methylenetetrahydrofolate dehydrogenase [NAD(+)]</fullName>
    </recommendedName>
</protein>
<comment type="function">
    <text evidence="9">Catalyzes oxidation of cytoplasmic one-carbon units for purine biosynthesis.</text>
</comment>
<dbReference type="Pfam" id="PF00763">
    <property type="entry name" value="THF_DHG_CYH"/>
    <property type="match status" value="1"/>
</dbReference>
<dbReference type="InParanoid" id="A0A2P6MND1"/>
<comment type="subcellular location">
    <subcellularLocation>
        <location evidence="2">Cytoplasm</location>
    </subcellularLocation>
    <subcellularLocation>
        <location evidence="1">Nucleus</location>
    </subcellularLocation>
</comment>
<keyword evidence="8" id="KW-0539">Nucleus</keyword>
<dbReference type="OrthoDB" id="41403at2759"/>
<dbReference type="SUPFAM" id="SSF51735">
    <property type="entry name" value="NAD(P)-binding Rossmann-fold domains"/>
    <property type="match status" value="1"/>
</dbReference>
<keyword evidence="4" id="KW-0963">Cytoplasm</keyword>
<name>A0A2P6MND1_9EUKA</name>
<organism evidence="13 14">
    <name type="scientific">Planoprotostelium fungivorum</name>
    <dbReference type="NCBI Taxonomy" id="1890364"/>
    <lineage>
        <taxon>Eukaryota</taxon>
        <taxon>Amoebozoa</taxon>
        <taxon>Evosea</taxon>
        <taxon>Variosea</taxon>
        <taxon>Cavosteliida</taxon>
        <taxon>Cavosteliaceae</taxon>
        <taxon>Planoprotostelium</taxon>
    </lineage>
</organism>
<dbReference type="InterPro" id="IPR036291">
    <property type="entry name" value="NAD(P)-bd_dom_sf"/>
</dbReference>
<dbReference type="GO" id="GO:0005829">
    <property type="term" value="C:cytosol"/>
    <property type="evidence" value="ECO:0007669"/>
    <property type="project" value="TreeGrafter"/>
</dbReference>
<accession>A0A2P6MND1</accession>
<dbReference type="Gene3D" id="3.40.50.10860">
    <property type="entry name" value="Leucine Dehydrogenase, chain A, domain 1"/>
    <property type="match status" value="1"/>
</dbReference>
<dbReference type="FunCoup" id="A0A2P6MND1">
    <property type="interactions" value="111"/>
</dbReference>
<evidence type="ECO:0000256" key="1">
    <source>
        <dbReference type="ARBA" id="ARBA00004123"/>
    </source>
</evidence>
<gene>
    <name evidence="13" type="ORF">PROFUN_03514</name>
</gene>
<evidence type="ECO:0000256" key="6">
    <source>
        <dbReference type="ARBA" id="ARBA00023002"/>
    </source>
</evidence>
<dbReference type="GO" id="GO:0009113">
    <property type="term" value="P:purine nucleobase biosynthetic process"/>
    <property type="evidence" value="ECO:0007669"/>
    <property type="project" value="TreeGrafter"/>
</dbReference>
<evidence type="ECO:0000256" key="10">
    <source>
        <dbReference type="ARBA" id="ARBA00074830"/>
    </source>
</evidence>
<dbReference type="InterPro" id="IPR000672">
    <property type="entry name" value="THF_DH/CycHdrlase"/>
</dbReference>
<feature type="domain" description="Tetrahydrofolate dehydrogenase/cyclohydrolase catalytic" evidence="11">
    <location>
        <begin position="16"/>
        <end position="121"/>
    </location>
</feature>
<proteinExistence type="predicted"/>
<evidence type="ECO:0000313" key="13">
    <source>
        <dbReference type="EMBL" id="PRP73200.1"/>
    </source>
</evidence>
<keyword evidence="7" id="KW-0520">NAD</keyword>
<dbReference type="GO" id="GO:0006730">
    <property type="term" value="P:one-carbon metabolic process"/>
    <property type="evidence" value="ECO:0007669"/>
    <property type="project" value="UniProtKB-KW"/>
</dbReference>
<keyword evidence="5" id="KW-0554">One-carbon metabolism</keyword>
<dbReference type="EMBL" id="MDYQ01000661">
    <property type="protein sequence ID" value="PRP73200.1"/>
    <property type="molecule type" value="Genomic_DNA"/>
</dbReference>
<dbReference type="InterPro" id="IPR020631">
    <property type="entry name" value="THF_DH/CycHdrlase_NAD-bd_dom"/>
</dbReference>
<comment type="caution">
    <text evidence="13">The sequence shown here is derived from an EMBL/GenBank/DDBJ whole genome shotgun (WGS) entry which is preliminary data.</text>
</comment>
<sequence length="318" mass="35205">MADNTPTCMSSETILASTVAEPFMQELKTEVSSLDQAPKLVGFLANVDPAAKMYAEWTGKTSMEAGFQFELRQLDKEDLEEKILEANTDPNVHGIMIYWPVFGTSQDTYLQQTVAKEKDVEGLSHIYISNMYHNIRFLDDAKTLKSILPCTPLAMVKILEHLGVYNKVLAYGNRLYGKTVCIVNRSEVVGRPLAALLANDGATVYSVDITGIQKFTRGAGIRLRKHEVEDVSSTLKEVVPLCDVVITGVPSDNYKFPTELLRDGAVCINFSSAKNFDAVAVKEKAAIYIPSIGKVTQAMLLRNLLRLRENQKTMSASK</sequence>
<dbReference type="Pfam" id="PF02882">
    <property type="entry name" value="THF_DHG_CYH_C"/>
    <property type="match status" value="1"/>
</dbReference>
<dbReference type="PRINTS" id="PR00085">
    <property type="entry name" value="THFDHDRGNASE"/>
</dbReference>
<evidence type="ECO:0000313" key="14">
    <source>
        <dbReference type="Proteomes" id="UP000241769"/>
    </source>
</evidence>
<dbReference type="GO" id="GO:0004488">
    <property type="term" value="F:methylenetetrahydrofolate dehydrogenase (NADP+) activity"/>
    <property type="evidence" value="ECO:0007669"/>
    <property type="project" value="InterPro"/>
</dbReference>
<evidence type="ECO:0000256" key="2">
    <source>
        <dbReference type="ARBA" id="ARBA00004496"/>
    </source>
</evidence>
<dbReference type="GO" id="GO:0004487">
    <property type="term" value="F:methylenetetrahydrofolate dehydrogenase (NAD+) activity"/>
    <property type="evidence" value="ECO:0007669"/>
    <property type="project" value="TreeGrafter"/>
</dbReference>
<feature type="domain" description="Tetrahydrofolate dehydrogenase/cyclohydrolase NAD(P)-binding" evidence="12">
    <location>
        <begin position="149"/>
        <end position="310"/>
    </location>
</feature>
<evidence type="ECO:0000256" key="4">
    <source>
        <dbReference type="ARBA" id="ARBA00022490"/>
    </source>
</evidence>
<dbReference type="FunFam" id="3.40.50.720:FF:000255">
    <property type="entry name" value="Methylenetetrahydrofolate dehydrogenase"/>
    <property type="match status" value="1"/>
</dbReference>
<dbReference type="AlphaFoldDB" id="A0A2P6MND1"/>
<evidence type="ECO:0000256" key="8">
    <source>
        <dbReference type="ARBA" id="ARBA00023242"/>
    </source>
</evidence>
<dbReference type="FunFam" id="3.40.50.10860:FF:000012">
    <property type="entry name" value="Methylenetetrahydrofolate dehydrogenase [NAD(+)]"/>
    <property type="match status" value="1"/>
</dbReference>
<evidence type="ECO:0000259" key="12">
    <source>
        <dbReference type="Pfam" id="PF02882"/>
    </source>
</evidence>
<evidence type="ECO:0000256" key="5">
    <source>
        <dbReference type="ARBA" id="ARBA00022563"/>
    </source>
</evidence>
<dbReference type="Proteomes" id="UP000241769">
    <property type="component" value="Unassembled WGS sequence"/>
</dbReference>
<dbReference type="Gene3D" id="3.40.50.720">
    <property type="entry name" value="NAD(P)-binding Rossmann-like Domain"/>
    <property type="match status" value="1"/>
</dbReference>
<dbReference type="InterPro" id="IPR035812">
    <property type="entry name" value="m-THF_DH_NAD-bd"/>
</dbReference>
<dbReference type="SUPFAM" id="SSF53223">
    <property type="entry name" value="Aminoacid dehydrogenase-like, N-terminal domain"/>
    <property type="match status" value="1"/>
</dbReference>
<dbReference type="CDD" id="cd01079">
    <property type="entry name" value="NAD_bind_m-THF_DH"/>
    <property type="match status" value="1"/>
</dbReference>
<dbReference type="InterPro" id="IPR020630">
    <property type="entry name" value="THF_DH/CycHdrlase_cat_dom"/>
</dbReference>
<dbReference type="InterPro" id="IPR046346">
    <property type="entry name" value="Aminoacid_DH-like_N_sf"/>
</dbReference>
<evidence type="ECO:0000259" key="11">
    <source>
        <dbReference type="Pfam" id="PF00763"/>
    </source>
</evidence>
<dbReference type="STRING" id="1890364.A0A2P6MND1"/>
<comment type="subunit">
    <text evidence="3">Homodimer.</text>
</comment>
<reference evidence="13 14" key="1">
    <citation type="journal article" date="2018" name="Genome Biol. Evol.">
        <title>Multiple Roots of Fruiting Body Formation in Amoebozoa.</title>
        <authorList>
            <person name="Hillmann F."/>
            <person name="Forbes G."/>
            <person name="Novohradska S."/>
            <person name="Ferling I."/>
            <person name="Riege K."/>
            <person name="Groth M."/>
            <person name="Westermann M."/>
            <person name="Marz M."/>
            <person name="Spaller T."/>
            <person name="Winckler T."/>
            <person name="Schaap P."/>
            <person name="Glockner G."/>
        </authorList>
    </citation>
    <scope>NUCLEOTIDE SEQUENCE [LARGE SCALE GENOMIC DNA]</scope>
    <source>
        <strain evidence="13 14">Jena</strain>
    </source>
</reference>
<dbReference type="PANTHER" id="PTHR48099:SF3">
    <property type="entry name" value="METHYLENETETRAHYDROFOLATE DEHYDROGENASE [NAD(+)]"/>
    <property type="match status" value="1"/>
</dbReference>
<evidence type="ECO:0000256" key="9">
    <source>
        <dbReference type="ARBA" id="ARBA00053076"/>
    </source>
</evidence>
<keyword evidence="14" id="KW-1185">Reference proteome</keyword>
<keyword evidence="6" id="KW-0560">Oxidoreductase</keyword>